<keyword evidence="1" id="KW-0812">Transmembrane</keyword>
<evidence type="ECO:0000256" key="1">
    <source>
        <dbReference type="SAM" id="Phobius"/>
    </source>
</evidence>
<dbReference type="EMBL" id="BK059120">
    <property type="protein sequence ID" value="DAE32339.1"/>
    <property type="molecule type" value="Genomic_DNA"/>
</dbReference>
<accession>A0A8S5RME3</accession>
<sequence>MKKLLMELTNDNGCLVAILAFILGLVVSIVLNFAIVNLIIWLLHFILANPLIVPVKTKWIIAVILTIVEWMFK</sequence>
<keyword evidence="1" id="KW-1133">Transmembrane helix</keyword>
<organism evidence="2">
    <name type="scientific">virus sp. ctviY17</name>
    <dbReference type="NCBI Taxonomy" id="2825828"/>
    <lineage>
        <taxon>Viruses</taxon>
    </lineage>
</organism>
<proteinExistence type="predicted"/>
<reference evidence="2" key="1">
    <citation type="journal article" date="2021" name="Proc. Natl. Acad. Sci. U.S.A.">
        <title>A Catalog of Tens of Thousands of Viruses from Human Metagenomes Reveals Hidden Associations with Chronic Diseases.</title>
        <authorList>
            <person name="Tisza M.J."/>
            <person name="Buck C.B."/>
        </authorList>
    </citation>
    <scope>NUCLEOTIDE SEQUENCE</scope>
    <source>
        <strain evidence="2">CtviY17</strain>
    </source>
</reference>
<protein>
    <submittedName>
        <fullName evidence="2">Uncharacterized protein</fullName>
    </submittedName>
</protein>
<keyword evidence="1" id="KW-0472">Membrane</keyword>
<evidence type="ECO:0000313" key="2">
    <source>
        <dbReference type="EMBL" id="DAE32339.1"/>
    </source>
</evidence>
<name>A0A8S5RME3_9VIRU</name>
<feature type="transmembrane region" description="Helical" evidence="1">
    <location>
        <begin position="12"/>
        <end position="45"/>
    </location>
</feature>
<feature type="transmembrane region" description="Helical" evidence="1">
    <location>
        <begin position="51"/>
        <end position="72"/>
    </location>
</feature>